<dbReference type="InterPro" id="IPR014917">
    <property type="entry name" value="DUF1800"/>
</dbReference>
<dbReference type="RefSeq" id="WP_161392812.1">
    <property type="nucleotide sequence ID" value="NZ_BPQX01000008.1"/>
</dbReference>
<dbReference type="EMBL" id="JAUSVV010000029">
    <property type="protein sequence ID" value="MDQ0445395.1"/>
    <property type="molecule type" value="Genomic_DNA"/>
</dbReference>
<proteinExistence type="predicted"/>
<dbReference type="Pfam" id="PF08811">
    <property type="entry name" value="DUF1800"/>
    <property type="match status" value="1"/>
</dbReference>
<feature type="region of interest" description="Disordered" evidence="1">
    <location>
        <begin position="72"/>
        <end position="116"/>
    </location>
</feature>
<gene>
    <name evidence="2" type="ORF">QO016_004924</name>
</gene>
<comment type="caution">
    <text evidence="2">The sequence shown here is derived from an EMBL/GenBank/DDBJ whole genome shotgun (WGS) entry which is preliminary data.</text>
</comment>
<keyword evidence="3" id="KW-1185">Reference proteome</keyword>
<evidence type="ECO:0000256" key="1">
    <source>
        <dbReference type="SAM" id="MobiDB-lite"/>
    </source>
</evidence>
<dbReference type="Proteomes" id="UP001236369">
    <property type="component" value="Unassembled WGS sequence"/>
</dbReference>
<evidence type="ECO:0000313" key="3">
    <source>
        <dbReference type="Proteomes" id="UP001236369"/>
    </source>
</evidence>
<accession>A0ABU0HSW2</accession>
<evidence type="ECO:0000313" key="2">
    <source>
        <dbReference type="EMBL" id="MDQ0445395.1"/>
    </source>
</evidence>
<name>A0ABU0HSW2_9HYPH</name>
<protein>
    <submittedName>
        <fullName evidence="2">Uncharacterized protein (DUF1800 family)</fullName>
    </submittedName>
</protein>
<reference evidence="2 3" key="1">
    <citation type="submission" date="2023-07" db="EMBL/GenBank/DDBJ databases">
        <title>Genomic Encyclopedia of Type Strains, Phase IV (KMG-IV): sequencing the most valuable type-strain genomes for metagenomic binning, comparative biology and taxonomic classification.</title>
        <authorList>
            <person name="Goeker M."/>
        </authorList>
    </citation>
    <scope>NUCLEOTIDE SEQUENCE [LARGE SCALE GENOMIC DNA]</scope>
    <source>
        <strain evidence="2 3">DSM 19562</strain>
    </source>
</reference>
<organism evidence="2 3">
    <name type="scientific">Methylobacterium persicinum</name>
    <dbReference type="NCBI Taxonomy" id="374426"/>
    <lineage>
        <taxon>Bacteria</taxon>
        <taxon>Pseudomonadati</taxon>
        <taxon>Pseudomonadota</taxon>
        <taxon>Alphaproteobacteria</taxon>
        <taxon>Hyphomicrobiales</taxon>
        <taxon>Methylobacteriaceae</taxon>
        <taxon>Methylobacterium</taxon>
    </lineage>
</organism>
<sequence>MSVELGRAALAFARFGLGPHPGDLSRNEDGLELLRHELKAGTVATPVGADLITTPAILSLVQAEFQSRRLARGTKPNGAVNATGKPDEMGSPMVGDSPSSPRSPTRGDTAAGLPKDAETVRPVAQRLYRAEVSSRLAIAREVSIGFVERLVWFWANHFTVSAAKGPRLRATTGAFEREAIRPHVLGRFSDMLLAAELHPAMLIYLDNVASVGPNSPAGARKGKGLNENLGREILELHTLGVGSGYTQDDVTNLARILTGWTIAREANAAELPGSTVYHPAAHEPGALTLLGKSYPDAGPEQVHMALLDLARRPATAEHIATRLVRHFVADEPPETLVAKLAQTFRETDGDLARVSSALIEAPESWSPEAVKVRSPQEFLVAAMRALALEPDPVKMMGGLAVLGQPFWAPPGPNGYSDRAVDWASPEGIKTRLDIAARFGQAVSVQEPATFLESVLGASVSQETRAAVLRAESRPQAMALLLMSPEFQRR</sequence>